<evidence type="ECO:0000313" key="4">
    <source>
        <dbReference type="Proteomes" id="UP000799324"/>
    </source>
</evidence>
<dbReference type="AlphaFoldDB" id="A0A6A6TJY5"/>
<organism evidence="3 4">
    <name type="scientific">Lophiostoma macrostomum CBS 122681</name>
    <dbReference type="NCBI Taxonomy" id="1314788"/>
    <lineage>
        <taxon>Eukaryota</taxon>
        <taxon>Fungi</taxon>
        <taxon>Dikarya</taxon>
        <taxon>Ascomycota</taxon>
        <taxon>Pezizomycotina</taxon>
        <taxon>Dothideomycetes</taxon>
        <taxon>Pleosporomycetidae</taxon>
        <taxon>Pleosporales</taxon>
        <taxon>Lophiostomataceae</taxon>
        <taxon>Lophiostoma</taxon>
    </lineage>
</organism>
<dbReference type="Proteomes" id="UP000799324">
    <property type="component" value="Unassembled WGS sequence"/>
</dbReference>
<evidence type="ECO:0000256" key="1">
    <source>
        <dbReference type="SAM" id="MobiDB-lite"/>
    </source>
</evidence>
<reference evidence="3" key="1">
    <citation type="journal article" date="2020" name="Stud. Mycol.">
        <title>101 Dothideomycetes genomes: a test case for predicting lifestyles and emergence of pathogens.</title>
        <authorList>
            <person name="Haridas S."/>
            <person name="Albert R."/>
            <person name="Binder M."/>
            <person name="Bloem J."/>
            <person name="Labutti K."/>
            <person name="Salamov A."/>
            <person name="Andreopoulos B."/>
            <person name="Baker S."/>
            <person name="Barry K."/>
            <person name="Bills G."/>
            <person name="Bluhm B."/>
            <person name="Cannon C."/>
            <person name="Castanera R."/>
            <person name="Culley D."/>
            <person name="Daum C."/>
            <person name="Ezra D."/>
            <person name="Gonzalez J."/>
            <person name="Henrissat B."/>
            <person name="Kuo A."/>
            <person name="Liang C."/>
            <person name="Lipzen A."/>
            <person name="Lutzoni F."/>
            <person name="Magnuson J."/>
            <person name="Mondo S."/>
            <person name="Nolan M."/>
            <person name="Ohm R."/>
            <person name="Pangilinan J."/>
            <person name="Park H.-J."/>
            <person name="Ramirez L."/>
            <person name="Alfaro M."/>
            <person name="Sun H."/>
            <person name="Tritt A."/>
            <person name="Yoshinaga Y."/>
            <person name="Zwiers L.-H."/>
            <person name="Turgeon B."/>
            <person name="Goodwin S."/>
            <person name="Spatafora J."/>
            <person name="Crous P."/>
            <person name="Grigoriev I."/>
        </authorList>
    </citation>
    <scope>NUCLEOTIDE SEQUENCE</scope>
    <source>
        <strain evidence="3">CBS 122681</strain>
    </source>
</reference>
<gene>
    <name evidence="3" type="ORF">K491DRAFT_755290</name>
</gene>
<accession>A0A6A6TJY5</accession>
<keyword evidence="2" id="KW-0732">Signal</keyword>
<proteinExistence type="predicted"/>
<evidence type="ECO:0000313" key="3">
    <source>
        <dbReference type="EMBL" id="KAF2659517.1"/>
    </source>
</evidence>
<keyword evidence="4" id="KW-1185">Reference proteome</keyword>
<feature type="signal peptide" evidence="2">
    <location>
        <begin position="1"/>
        <end position="29"/>
    </location>
</feature>
<dbReference type="EMBL" id="MU004306">
    <property type="protein sequence ID" value="KAF2659517.1"/>
    <property type="molecule type" value="Genomic_DNA"/>
</dbReference>
<protein>
    <submittedName>
        <fullName evidence="3">Uncharacterized protein</fullName>
    </submittedName>
</protein>
<name>A0A6A6TJY5_9PLEO</name>
<feature type="chain" id="PRO_5025589307" evidence="2">
    <location>
        <begin position="30"/>
        <end position="331"/>
    </location>
</feature>
<sequence>MATAHSFLSARHGTTILLSVLAMMSTCRGAEDYSACSTSPLVNVNTNNCIHAAYKLIQQQSSCDGKTWVPDRYAKAAAARVGDCCISMYHGVGSGVAHSSDYLQDRIINGIVKCAPGYTHLTSSATITYNHESCKTLGLGGDSFAPPPSSNSSQGAVPDEQSTDVVPRPDVYLDGTIYENGTTINNSSALVARGAINQCKRQTTNIFYEVALCVLAESDTGVGKPIAGTPTYDDLTALSGAAWSHIYRNPGLDVAYFDRSLRGHGLSLDVSLLDAGSWGYAVQAMGVTPFQLHMLLNAAMSHGILMGVRSVRMMVTTQLGQQLMSIAMTRG</sequence>
<evidence type="ECO:0000256" key="2">
    <source>
        <dbReference type="SAM" id="SignalP"/>
    </source>
</evidence>
<feature type="region of interest" description="Disordered" evidence="1">
    <location>
        <begin position="145"/>
        <end position="167"/>
    </location>
</feature>